<proteinExistence type="predicted"/>
<accession>A0A9P6GBB4</accession>
<feature type="transmembrane region" description="Helical" evidence="7">
    <location>
        <begin position="65"/>
        <end position="89"/>
    </location>
</feature>
<feature type="transmembrane region" description="Helical" evidence="7">
    <location>
        <begin position="459"/>
        <end position="484"/>
    </location>
</feature>
<organism evidence="9 10">
    <name type="scientific">Paraphaeosphaeria minitans</name>
    <dbReference type="NCBI Taxonomy" id="565426"/>
    <lineage>
        <taxon>Eukaryota</taxon>
        <taxon>Fungi</taxon>
        <taxon>Dikarya</taxon>
        <taxon>Ascomycota</taxon>
        <taxon>Pezizomycotina</taxon>
        <taxon>Dothideomycetes</taxon>
        <taxon>Pleosporomycetidae</taxon>
        <taxon>Pleosporales</taxon>
        <taxon>Massarineae</taxon>
        <taxon>Didymosphaeriaceae</taxon>
        <taxon>Paraphaeosphaeria</taxon>
    </lineage>
</organism>
<feature type="transmembrane region" description="Helical" evidence="7">
    <location>
        <begin position="641"/>
        <end position="660"/>
    </location>
</feature>
<feature type="transmembrane region" description="Helical" evidence="7">
    <location>
        <begin position="418"/>
        <end position="439"/>
    </location>
</feature>
<evidence type="ECO:0000256" key="6">
    <source>
        <dbReference type="SAM" id="MobiDB-lite"/>
    </source>
</evidence>
<dbReference type="AlphaFoldDB" id="A0A9P6GBB4"/>
<feature type="domain" description="Rhodopsin" evidence="8">
    <location>
        <begin position="3"/>
        <end position="164"/>
    </location>
</feature>
<feature type="transmembrane region" description="Helical" evidence="7">
    <location>
        <begin position="546"/>
        <end position="570"/>
    </location>
</feature>
<evidence type="ECO:0000256" key="7">
    <source>
        <dbReference type="SAM" id="Phobius"/>
    </source>
</evidence>
<dbReference type="Pfam" id="PF20684">
    <property type="entry name" value="Fung_rhodopsin"/>
    <property type="match status" value="1"/>
</dbReference>
<dbReference type="Proteomes" id="UP000756921">
    <property type="component" value="Unassembled WGS sequence"/>
</dbReference>
<dbReference type="Pfam" id="PF13520">
    <property type="entry name" value="AA_permease_2"/>
    <property type="match status" value="1"/>
</dbReference>
<dbReference type="InterPro" id="IPR049326">
    <property type="entry name" value="Rhodopsin_dom_fungi"/>
</dbReference>
<protein>
    <recommendedName>
        <fullName evidence="8">Rhodopsin domain-containing protein</fullName>
    </recommendedName>
</protein>
<feature type="transmembrane region" description="Helical" evidence="7">
    <location>
        <begin position="610"/>
        <end position="629"/>
    </location>
</feature>
<dbReference type="OrthoDB" id="3257095at2759"/>
<keyword evidence="3 7" id="KW-0812">Transmembrane</keyword>
<dbReference type="GO" id="GO:0022857">
    <property type="term" value="F:transmembrane transporter activity"/>
    <property type="evidence" value="ECO:0007669"/>
    <property type="project" value="InterPro"/>
</dbReference>
<feature type="transmembrane region" description="Helical" evidence="7">
    <location>
        <begin position="265"/>
        <end position="293"/>
    </location>
</feature>
<evidence type="ECO:0000259" key="8">
    <source>
        <dbReference type="Pfam" id="PF20684"/>
    </source>
</evidence>
<evidence type="ECO:0000256" key="1">
    <source>
        <dbReference type="ARBA" id="ARBA00004141"/>
    </source>
</evidence>
<dbReference type="EMBL" id="WJXW01000010">
    <property type="protein sequence ID" value="KAF9732402.1"/>
    <property type="molecule type" value="Genomic_DNA"/>
</dbReference>
<dbReference type="PANTHER" id="PTHR45649:SF1">
    <property type="entry name" value="TRANSPORTER, PUTATIVE (EUROFUNG)-RELATED"/>
    <property type="match status" value="1"/>
</dbReference>
<feature type="transmembrane region" description="Helical" evidence="7">
    <location>
        <begin position="313"/>
        <end position="333"/>
    </location>
</feature>
<feature type="transmembrane region" description="Helical" evidence="7">
    <location>
        <begin position="101"/>
        <end position="123"/>
    </location>
</feature>
<feature type="transmembrane region" description="Helical" evidence="7">
    <location>
        <begin position="379"/>
        <end position="398"/>
    </location>
</feature>
<reference evidence="9" key="1">
    <citation type="journal article" date="2020" name="Mol. Plant Microbe Interact.">
        <title>Genome Sequence of the Biocontrol Agent Coniothyrium minitans strain Conio (IMI 134523).</title>
        <authorList>
            <person name="Patel D."/>
            <person name="Shittu T.A."/>
            <person name="Baroncelli R."/>
            <person name="Muthumeenakshi S."/>
            <person name="Osborne T.H."/>
            <person name="Janganan T.K."/>
            <person name="Sreenivasaprasad S."/>
        </authorList>
    </citation>
    <scope>NUCLEOTIDE SEQUENCE</scope>
    <source>
        <strain evidence="9">Conio</strain>
    </source>
</reference>
<name>A0A9P6GBB4_9PLEO</name>
<evidence type="ECO:0000256" key="2">
    <source>
        <dbReference type="ARBA" id="ARBA00022448"/>
    </source>
</evidence>
<sequence>MGISKLSAVYFTKSLSPDQTHYRTSNAIAGATLVWMTLGIIVAIFQCAPPRTWDTLDPGRCINLIAWWTFVGAGNVLTDLSIVIVQTLLLRGLQMARLSKVLLLAIFSFRLIVVGVTMAQVVIYHKSAVRQDMTLHLWLPVVLNEVVQSMQISAACIPHIKRFLESLESGMIRVEEPEAQGGTELQNTGRTGASGGSGRSGLSAKLTLGLRIPESADGNSGGPGTLVYGYLIVWLGTLSVFATLSELVSMAPTSQVEQTKQEHNLMVLGWLTVCGWQALVASGGFITATLIQGLMVLTHPSYLTEWKNWHGTLMYWAVILICVFINTFIAKLLPKFEGLLLVIHILGFFGVAIPLIVLAEHSDTTFVFKTFIFSGGWPSNGLSFCIGLLGNVFAFMGADAAMHMAEEIYNAPVVVPNAILQSIVINGAMGLAMMIVVLYCISDIDLALAENPMYPIMSIFRQALGSVSGAAVMSSVLVVMAFSATTGIMSSSSRIFWAFSRDHGLPGWRFIDKVDRRTGIPLNAVAATSVIACLLAFVNIGNPTAFNGVVSLTIASLFGSYLLACGCLLWRRFQGDIGECEGISTHGSIANTMGGRLVWGPWKLPERLGIANNILACCYLVFILFFSFWPSTFPVTLKSMNWAILVTGVVVAFSAIYYALWGKRAYAGPVVEVLPIEAESLPRA</sequence>
<gene>
    <name evidence="9" type="ORF">PMIN01_09260</name>
</gene>
<feature type="transmembrane region" description="Helical" evidence="7">
    <location>
        <begin position="340"/>
        <end position="359"/>
    </location>
</feature>
<dbReference type="Gene3D" id="1.20.1740.10">
    <property type="entry name" value="Amino acid/polyamine transporter I"/>
    <property type="match status" value="1"/>
</dbReference>
<keyword evidence="4 7" id="KW-1133">Transmembrane helix</keyword>
<evidence type="ECO:0000256" key="4">
    <source>
        <dbReference type="ARBA" id="ARBA00022989"/>
    </source>
</evidence>
<dbReference type="PANTHER" id="PTHR45649">
    <property type="entry name" value="AMINO-ACID PERMEASE BAT1"/>
    <property type="match status" value="1"/>
</dbReference>
<evidence type="ECO:0000256" key="3">
    <source>
        <dbReference type="ARBA" id="ARBA00022692"/>
    </source>
</evidence>
<keyword evidence="2" id="KW-0813">Transport</keyword>
<keyword evidence="10" id="KW-1185">Reference proteome</keyword>
<feature type="transmembrane region" description="Helical" evidence="7">
    <location>
        <begin position="227"/>
        <end position="244"/>
    </location>
</feature>
<feature type="region of interest" description="Disordered" evidence="6">
    <location>
        <begin position="178"/>
        <end position="200"/>
    </location>
</feature>
<evidence type="ECO:0000313" key="10">
    <source>
        <dbReference type="Proteomes" id="UP000756921"/>
    </source>
</evidence>
<evidence type="ECO:0000256" key="5">
    <source>
        <dbReference type="ARBA" id="ARBA00023136"/>
    </source>
</evidence>
<comment type="subcellular location">
    <subcellularLocation>
        <location evidence="1">Membrane</location>
        <topology evidence="1">Multi-pass membrane protein</topology>
    </subcellularLocation>
</comment>
<evidence type="ECO:0000313" key="9">
    <source>
        <dbReference type="EMBL" id="KAF9732402.1"/>
    </source>
</evidence>
<feature type="transmembrane region" description="Helical" evidence="7">
    <location>
        <begin position="27"/>
        <end position="45"/>
    </location>
</feature>
<comment type="caution">
    <text evidence="9">The sequence shown here is derived from an EMBL/GenBank/DDBJ whole genome shotgun (WGS) entry which is preliminary data.</text>
</comment>
<feature type="transmembrane region" description="Helical" evidence="7">
    <location>
        <begin position="520"/>
        <end position="540"/>
    </location>
</feature>
<keyword evidence="5 7" id="KW-0472">Membrane</keyword>
<dbReference type="InterPro" id="IPR002293">
    <property type="entry name" value="AA/rel_permease1"/>
</dbReference>
<dbReference type="GO" id="GO:0016020">
    <property type="term" value="C:membrane"/>
    <property type="evidence" value="ECO:0007669"/>
    <property type="project" value="UniProtKB-SubCell"/>
</dbReference>